<sequence length="172" mass="18934">MNKGYEVIDLPVVNLETGKEIGDVKDVVFDPDTERIVGLIVEGGGFFKGDRMIPYDQLYSMGDDAVTIKDESALSDLDDTKDYLIDNPGDVIGSKVVTDDGKELGIIEDIILNPDDGNRDSYEITDGLVHDILDGRGVLSVSNELKYGEDVVVVSNLEDYQELNNQQSTKEE</sequence>
<dbReference type="OrthoDB" id="1707618at2"/>
<dbReference type="Gene3D" id="2.30.30.240">
    <property type="entry name" value="PRC-barrel domain"/>
    <property type="match status" value="2"/>
</dbReference>
<evidence type="ECO:0000313" key="3">
    <source>
        <dbReference type="Proteomes" id="UP000001661"/>
    </source>
</evidence>
<keyword evidence="3" id="KW-1185">Reference proteome</keyword>
<dbReference type="InterPro" id="IPR027275">
    <property type="entry name" value="PRC-brl_dom"/>
</dbReference>
<dbReference type="InterPro" id="IPR011033">
    <property type="entry name" value="PRC_barrel-like_sf"/>
</dbReference>
<dbReference type="eggNOG" id="COG3881">
    <property type="taxonomic scope" value="Bacteria"/>
</dbReference>
<dbReference type="EMBL" id="CP002105">
    <property type="protein sequence ID" value="ADL11955.1"/>
    <property type="molecule type" value="Genomic_DNA"/>
</dbReference>
<dbReference type="STRING" id="574087.Acear_0408"/>
<proteinExistence type="predicted"/>
<evidence type="ECO:0000259" key="1">
    <source>
        <dbReference type="Pfam" id="PF05239"/>
    </source>
</evidence>
<dbReference type="SUPFAM" id="SSF50346">
    <property type="entry name" value="PRC-barrel domain"/>
    <property type="match status" value="2"/>
</dbReference>
<dbReference type="Proteomes" id="UP000001661">
    <property type="component" value="Chromosome"/>
</dbReference>
<evidence type="ECO:0000313" key="2">
    <source>
        <dbReference type="EMBL" id="ADL11955.1"/>
    </source>
</evidence>
<feature type="domain" description="PRC-barrel" evidence="1">
    <location>
        <begin position="4"/>
        <end position="70"/>
    </location>
</feature>
<dbReference type="RefSeq" id="WP_013277401.1">
    <property type="nucleotide sequence ID" value="NC_014378.1"/>
</dbReference>
<accession>D9QUP6</accession>
<organism evidence="2 3">
    <name type="scientific">Acetohalobium arabaticum (strain ATCC 49924 / DSM 5501 / Z-7288)</name>
    <dbReference type="NCBI Taxonomy" id="574087"/>
    <lineage>
        <taxon>Bacteria</taxon>
        <taxon>Bacillati</taxon>
        <taxon>Bacillota</taxon>
        <taxon>Clostridia</taxon>
        <taxon>Halanaerobiales</taxon>
        <taxon>Halobacteroidaceae</taxon>
        <taxon>Acetohalobium</taxon>
    </lineage>
</organism>
<protein>
    <submittedName>
        <fullName evidence="2">PRC-barrel domain protein</fullName>
    </submittedName>
</protein>
<reference evidence="2 3" key="1">
    <citation type="journal article" date="2010" name="Stand. Genomic Sci.">
        <title>Complete genome sequence of Acetohalobium arabaticum type strain (Z-7288).</title>
        <authorList>
            <person name="Sikorski J."/>
            <person name="Lapidus A."/>
            <person name="Chertkov O."/>
            <person name="Lucas S."/>
            <person name="Copeland A."/>
            <person name="Glavina Del Rio T."/>
            <person name="Nolan M."/>
            <person name="Tice H."/>
            <person name="Cheng J.F."/>
            <person name="Han C."/>
            <person name="Brambilla E."/>
            <person name="Pitluck S."/>
            <person name="Liolios K."/>
            <person name="Ivanova N."/>
            <person name="Mavromatis K."/>
            <person name="Mikhailova N."/>
            <person name="Pati A."/>
            <person name="Bruce D."/>
            <person name="Detter C."/>
            <person name="Tapia R."/>
            <person name="Goodwin L."/>
            <person name="Chen A."/>
            <person name="Palaniappan K."/>
            <person name="Land M."/>
            <person name="Hauser L."/>
            <person name="Chang Y.J."/>
            <person name="Jeffries C.D."/>
            <person name="Rohde M."/>
            <person name="Goker M."/>
            <person name="Spring S."/>
            <person name="Woyke T."/>
            <person name="Bristow J."/>
            <person name="Eisen J.A."/>
            <person name="Markowitz V."/>
            <person name="Hugenholtz P."/>
            <person name="Kyrpides N.C."/>
            <person name="Klenk H.P."/>
        </authorList>
    </citation>
    <scope>NUCLEOTIDE SEQUENCE [LARGE SCALE GENOMIC DNA]</scope>
    <source>
        <strain evidence="3">ATCC 49924 / DSM 5501 / Z-7288</strain>
    </source>
</reference>
<dbReference type="AlphaFoldDB" id="D9QUP6"/>
<feature type="domain" description="PRC-barrel" evidence="1">
    <location>
        <begin position="90"/>
        <end position="159"/>
    </location>
</feature>
<name>D9QUP6_ACEAZ</name>
<dbReference type="KEGG" id="aar:Acear_0408"/>
<dbReference type="HOGENOM" id="CLU_132076_0_0_9"/>
<dbReference type="Pfam" id="PF05239">
    <property type="entry name" value="PRC"/>
    <property type="match status" value="2"/>
</dbReference>
<gene>
    <name evidence="2" type="ordered locus">Acear_0408</name>
</gene>